<dbReference type="Gene3D" id="1.20.1280.50">
    <property type="match status" value="1"/>
</dbReference>
<dbReference type="PROSITE" id="PS51450">
    <property type="entry name" value="LRR"/>
    <property type="match status" value="1"/>
</dbReference>
<evidence type="ECO:0000313" key="4">
    <source>
        <dbReference type="Proteomes" id="UP001438707"/>
    </source>
</evidence>
<dbReference type="Pfam" id="PF12937">
    <property type="entry name" value="F-box-like"/>
    <property type="match status" value="1"/>
</dbReference>
<keyword evidence="4" id="KW-1185">Reference proteome</keyword>
<dbReference type="Proteomes" id="UP001438707">
    <property type="component" value="Unassembled WGS sequence"/>
</dbReference>
<name>A0AAW1RT27_9CHLO</name>
<protein>
    <recommendedName>
        <fullName evidence="2">F-box domain-containing protein</fullName>
    </recommendedName>
</protein>
<dbReference type="GO" id="GO:0005930">
    <property type="term" value="C:axoneme"/>
    <property type="evidence" value="ECO:0007669"/>
    <property type="project" value="UniProtKB-SubCell"/>
</dbReference>
<dbReference type="InterPro" id="IPR001810">
    <property type="entry name" value="F-box_dom"/>
</dbReference>
<dbReference type="InterPro" id="IPR036047">
    <property type="entry name" value="F-box-like_dom_sf"/>
</dbReference>
<dbReference type="EMBL" id="JALJOS010000007">
    <property type="protein sequence ID" value="KAK9836782.1"/>
    <property type="molecule type" value="Genomic_DNA"/>
</dbReference>
<dbReference type="Gene3D" id="3.80.10.10">
    <property type="entry name" value="Ribonuclease Inhibitor"/>
    <property type="match status" value="1"/>
</dbReference>
<accession>A0AAW1RT27</accession>
<dbReference type="PANTHER" id="PTHR48054">
    <property type="entry name" value="RECEPTOR KINASE-LIKE PROTEIN XA21"/>
    <property type="match status" value="1"/>
</dbReference>
<comment type="caution">
    <text evidence="3">The sequence shown here is derived from an EMBL/GenBank/DDBJ whole genome shotgun (WGS) entry which is preliminary data.</text>
</comment>
<evidence type="ECO:0000259" key="2">
    <source>
        <dbReference type="PROSITE" id="PS50181"/>
    </source>
</evidence>
<evidence type="ECO:0000313" key="3">
    <source>
        <dbReference type="EMBL" id="KAK9836782.1"/>
    </source>
</evidence>
<dbReference type="PROSITE" id="PS50181">
    <property type="entry name" value="FBOX"/>
    <property type="match status" value="1"/>
</dbReference>
<feature type="domain" description="F-box" evidence="2">
    <location>
        <begin position="3"/>
        <end position="49"/>
    </location>
</feature>
<dbReference type="InterPro" id="IPR001611">
    <property type="entry name" value="Leu-rich_rpt"/>
</dbReference>
<comment type="subcellular location">
    <subcellularLocation>
        <location evidence="1">Cytoplasm</location>
        <location evidence="1">Cytoskeleton</location>
        <location evidence="1">Cilium axoneme</location>
    </subcellularLocation>
</comment>
<dbReference type="SUPFAM" id="SSF52058">
    <property type="entry name" value="L domain-like"/>
    <property type="match status" value="1"/>
</dbReference>
<organism evidence="3 4">
    <name type="scientific">Apatococcus lobatus</name>
    <dbReference type="NCBI Taxonomy" id="904363"/>
    <lineage>
        <taxon>Eukaryota</taxon>
        <taxon>Viridiplantae</taxon>
        <taxon>Chlorophyta</taxon>
        <taxon>core chlorophytes</taxon>
        <taxon>Trebouxiophyceae</taxon>
        <taxon>Chlorellales</taxon>
        <taxon>Chlorellaceae</taxon>
        <taxon>Apatococcus</taxon>
    </lineage>
</organism>
<dbReference type="InterPro" id="IPR052592">
    <property type="entry name" value="LRR-RLK"/>
</dbReference>
<proteinExistence type="predicted"/>
<reference evidence="3 4" key="1">
    <citation type="journal article" date="2024" name="Nat. Commun.">
        <title>Phylogenomics reveals the evolutionary origins of lichenization in chlorophyte algae.</title>
        <authorList>
            <person name="Puginier C."/>
            <person name="Libourel C."/>
            <person name="Otte J."/>
            <person name="Skaloud P."/>
            <person name="Haon M."/>
            <person name="Grisel S."/>
            <person name="Petersen M."/>
            <person name="Berrin J.G."/>
            <person name="Delaux P.M."/>
            <person name="Dal Grande F."/>
            <person name="Keller J."/>
        </authorList>
    </citation>
    <scope>NUCLEOTIDE SEQUENCE [LARGE SCALE GENOMIC DNA]</scope>
    <source>
        <strain evidence="3 4">SAG 2145</strain>
    </source>
</reference>
<gene>
    <name evidence="3" type="ORF">WJX74_008004</name>
</gene>
<dbReference type="InterPro" id="IPR032675">
    <property type="entry name" value="LRR_dom_sf"/>
</dbReference>
<dbReference type="PANTHER" id="PTHR48054:SF94">
    <property type="entry name" value="LEUCINE-RICH REPEAT RECEPTOR-LIKE PROTEIN FASCIATED EAR2"/>
    <property type="match status" value="1"/>
</dbReference>
<evidence type="ECO:0000256" key="1">
    <source>
        <dbReference type="ARBA" id="ARBA00004430"/>
    </source>
</evidence>
<dbReference type="SUPFAM" id="SSF81383">
    <property type="entry name" value="F-box domain"/>
    <property type="match status" value="1"/>
</dbReference>
<sequence>MDVSPLDSCPPDVLLQILSRVDFETRLTSIPLVCKRWKGLAHSSLWRDCKICHRDYADTLKYIKVRQWLERYGNAIRTMEMSISTLGGLHQAWSGGAAILLHLTPHLQSLSIHDYEGYFLAPDSEDFAAAQRGMRPQVLACLTHLTVLRHLELDLGPFTSILSQSRETEVMCLLSGLESLTIKCFTRKPPIELSTNFAYLSRLTSLTLHCTNLNGRPHKLQNPIPHLPAIQHLSLHGILAQVPLSFGDLCYLHSLSLSGFHERQPALAFPAELSSCRCLTRVVLAEMSDRTVRQWRRLCQSLVQLPALQDLQIRDTCLGPLGLEAWEFHPKLKSLTMQKVGLMSCPAEISDLTELTHLDLSFNSIAGLQTGPYLRRLRTLYLTRNPLYYMGHLADAPSLRHLKLGYMPFMRIADVAAVLPPACRIE</sequence>
<dbReference type="AlphaFoldDB" id="A0AAW1RT27"/>